<dbReference type="AlphaFoldDB" id="A0AA39U3U3"/>
<evidence type="ECO:0000313" key="3">
    <source>
        <dbReference type="EMBL" id="KAK0611883.1"/>
    </source>
</evidence>
<keyword evidence="2" id="KW-0472">Membrane</keyword>
<organism evidence="3 4">
    <name type="scientific">Immersiella caudata</name>
    <dbReference type="NCBI Taxonomy" id="314043"/>
    <lineage>
        <taxon>Eukaryota</taxon>
        <taxon>Fungi</taxon>
        <taxon>Dikarya</taxon>
        <taxon>Ascomycota</taxon>
        <taxon>Pezizomycotina</taxon>
        <taxon>Sordariomycetes</taxon>
        <taxon>Sordariomycetidae</taxon>
        <taxon>Sordariales</taxon>
        <taxon>Lasiosphaeriaceae</taxon>
        <taxon>Immersiella</taxon>
    </lineage>
</organism>
<keyword evidence="4" id="KW-1185">Reference proteome</keyword>
<feature type="transmembrane region" description="Helical" evidence="2">
    <location>
        <begin position="82"/>
        <end position="104"/>
    </location>
</feature>
<protein>
    <recommendedName>
        <fullName evidence="5">Transmembrane protein</fullName>
    </recommendedName>
</protein>
<proteinExistence type="predicted"/>
<sequence length="582" mass="63670">MFPNHDDKMMRPPHEMAMGPAAPPGSRPKGGRGASALARQLMKVLFATALLVAIVFVVMLTDQAEIVSAEKGSLPSYLTLDVSTTITVVRAMQGVLATVVAMILSQSFSYLQWGFLRTQGGAPYVRQLALSPTTSFAGTLRLIAHRATGGGPRLWGLFRMLLVLLAGLGGIILFFRTSLVVVFDTTHSYPVTAGVGPFNASYVAPFFQRFRDLAPTASARFSTLPYSYYGPVHDLVVNPYYTTTTEPVKCQAVVKEDGADVCAAYILSGGLVLTTPWIPTGYPDHPQILIENVPTIHAEFSALPAGKRFDDADCRLYGSNTTRIGVKFCLSQSEPTKLDAGIFVCRDGVAKGVCKTTDPTPNVTTTFTLYRRFGTILGAKSNYTIVSASNLTEPQPISFSSSDVEAYTSVLDWLLDFDKAGVPAPSSIVETFWTSKNQLEYGFTSAIMLRNFRSILVFPVWLFNANNAGNPSLRETEMATDVPAEHYVTASLVQPYTKIKFNTPLVVTFVAFQGLALIFAWMVLVWSFSVRRSLPEISSFPLFDAEFKAQALGVPDARNVWTYRDKEILDAMAGARVERRVI</sequence>
<comment type="caution">
    <text evidence="3">The sequence shown here is derived from an EMBL/GenBank/DDBJ whole genome shotgun (WGS) entry which is preliminary data.</text>
</comment>
<evidence type="ECO:0000256" key="1">
    <source>
        <dbReference type="SAM" id="MobiDB-lite"/>
    </source>
</evidence>
<feature type="transmembrane region" description="Helical" evidence="2">
    <location>
        <begin position="41"/>
        <end position="61"/>
    </location>
</feature>
<feature type="transmembrane region" description="Helical" evidence="2">
    <location>
        <begin position="156"/>
        <end position="175"/>
    </location>
</feature>
<dbReference type="EMBL" id="JAULSU010000007">
    <property type="protein sequence ID" value="KAK0611883.1"/>
    <property type="molecule type" value="Genomic_DNA"/>
</dbReference>
<feature type="region of interest" description="Disordered" evidence="1">
    <location>
        <begin position="1"/>
        <end position="33"/>
    </location>
</feature>
<name>A0AA39U3U3_9PEZI</name>
<keyword evidence="2" id="KW-0812">Transmembrane</keyword>
<reference evidence="3" key="1">
    <citation type="submission" date="2023-06" db="EMBL/GenBank/DDBJ databases">
        <title>Genome-scale phylogeny and comparative genomics of the fungal order Sordariales.</title>
        <authorList>
            <consortium name="Lawrence Berkeley National Laboratory"/>
            <person name="Hensen N."/>
            <person name="Bonometti L."/>
            <person name="Westerberg I."/>
            <person name="Brannstrom I.O."/>
            <person name="Guillou S."/>
            <person name="Cros-Aarteil S."/>
            <person name="Calhoun S."/>
            <person name="Haridas S."/>
            <person name="Kuo A."/>
            <person name="Mondo S."/>
            <person name="Pangilinan J."/>
            <person name="Riley R."/>
            <person name="Labutti K."/>
            <person name="Andreopoulos B."/>
            <person name="Lipzen A."/>
            <person name="Chen C."/>
            <person name="Yanf M."/>
            <person name="Daum C."/>
            <person name="Ng V."/>
            <person name="Clum A."/>
            <person name="Steindorff A."/>
            <person name="Ohm R."/>
            <person name="Martin F."/>
            <person name="Silar P."/>
            <person name="Natvig D."/>
            <person name="Lalanne C."/>
            <person name="Gautier V."/>
            <person name="Ament-Velasquez S.L."/>
            <person name="Kruys A."/>
            <person name="Hutchinson M.I."/>
            <person name="Powell A.J."/>
            <person name="Barry K."/>
            <person name="Miller A.N."/>
            <person name="Grigoriev I.V."/>
            <person name="Debuchy R."/>
            <person name="Gladieux P."/>
            <person name="Thoren M.H."/>
            <person name="Johannesson H."/>
        </authorList>
    </citation>
    <scope>NUCLEOTIDE SEQUENCE</scope>
    <source>
        <strain evidence="3">CBS 606.72</strain>
    </source>
</reference>
<gene>
    <name evidence="3" type="ORF">B0T14DRAFT_595249</name>
</gene>
<accession>A0AA39U3U3</accession>
<evidence type="ECO:0008006" key="5">
    <source>
        <dbReference type="Google" id="ProtNLM"/>
    </source>
</evidence>
<evidence type="ECO:0000256" key="2">
    <source>
        <dbReference type="SAM" id="Phobius"/>
    </source>
</evidence>
<feature type="transmembrane region" description="Helical" evidence="2">
    <location>
        <begin position="505"/>
        <end position="528"/>
    </location>
</feature>
<dbReference type="Proteomes" id="UP001175000">
    <property type="component" value="Unassembled WGS sequence"/>
</dbReference>
<evidence type="ECO:0000313" key="4">
    <source>
        <dbReference type="Proteomes" id="UP001175000"/>
    </source>
</evidence>
<feature type="compositionally biased region" description="Basic and acidic residues" evidence="1">
    <location>
        <begin position="1"/>
        <end position="14"/>
    </location>
</feature>
<keyword evidence="2" id="KW-1133">Transmembrane helix</keyword>